<evidence type="ECO:0000313" key="3">
    <source>
        <dbReference type="Proteomes" id="UP001225316"/>
    </source>
</evidence>
<evidence type="ECO:0000256" key="1">
    <source>
        <dbReference type="SAM" id="SignalP"/>
    </source>
</evidence>
<reference evidence="2 3" key="1">
    <citation type="submission" date="2023-04" db="EMBL/GenBank/DDBJ databases">
        <title>A novel bacteria isolated from coastal sediment.</title>
        <authorList>
            <person name="Liu X.-J."/>
            <person name="Du Z.-J."/>
        </authorList>
    </citation>
    <scope>NUCLEOTIDE SEQUENCE [LARGE SCALE GENOMIC DNA]</scope>
    <source>
        <strain evidence="2 3">SDUM461003</strain>
    </source>
</reference>
<organism evidence="2 3">
    <name type="scientific">Thalassobacterium maritimum</name>
    <dbReference type="NCBI Taxonomy" id="3041265"/>
    <lineage>
        <taxon>Bacteria</taxon>
        <taxon>Pseudomonadati</taxon>
        <taxon>Verrucomicrobiota</taxon>
        <taxon>Opitutia</taxon>
        <taxon>Puniceicoccales</taxon>
        <taxon>Coraliomargaritaceae</taxon>
        <taxon>Thalassobacterium</taxon>
    </lineage>
</organism>
<dbReference type="EMBL" id="JARXHW010000056">
    <property type="protein sequence ID" value="MDQ8209213.1"/>
    <property type="molecule type" value="Genomic_DNA"/>
</dbReference>
<comment type="caution">
    <text evidence="2">The sequence shown here is derived from an EMBL/GenBank/DDBJ whole genome shotgun (WGS) entry which is preliminary data.</text>
</comment>
<dbReference type="RefSeq" id="WP_308952060.1">
    <property type="nucleotide sequence ID" value="NZ_JARXHW010000056.1"/>
</dbReference>
<dbReference type="PROSITE" id="PS51257">
    <property type="entry name" value="PROKAR_LIPOPROTEIN"/>
    <property type="match status" value="1"/>
</dbReference>
<protein>
    <recommendedName>
        <fullName evidence="4">Imelysin-like domain-containing protein</fullName>
    </recommendedName>
</protein>
<gene>
    <name evidence="2" type="ORF">QEH52_16930</name>
</gene>
<feature type="signal peptide" evidence="1">
    <location>
        <begin position="1"/>
        <end position="26"/>
    </location>
</feature>
<keyword evidence="3" id="KW-1185">Reference proteome</keyword>
<keyword evidence="1" id="KW-0732">Signal</keyword>
<feature type="chain" id="PRO_5046824683" description="Imelysin-like domain-containing protein" evidence="1">
    <location>
        <begin position="27"/>
        <end position="316"/>
    </location>
</feature>
<dbReference type="Proteomes" id="UP001225316">
    <property type="component" value="Unassembled WGS sequence"/>
</dbReference>
<name>A0ABU1AYI6_9BACT</name>
<evidence type="ECO:0000313" key="2">
    <source>
        <dbReference type="EMBL" id="MDQ8209213.1"/>
    </source>
</evidence>
<proteinExistence type="predicted"/>
<evidence type="ECO:0008006" key="4">
    <source>
        <dbReference type="Google" id="ProtNLM"/>
    </source>
</evidence>
<accession>A0ABU1AYI6</accession>
<sequence length="316" mass="33363">MSVTAKILFPCATLAAFIFTACGSNADDSVSSKLSIPEAPDAAIETIAKELSAGNGEILWEAMPASYQNDVNAIAQLAGAKVDAEIYNKGFGLLERLADVADQQKAFILGTQLGGEKPAEQIAQIEAAWPSIIGFFKTLTNSSLASAEGLQAFDGRAFCATTVSTLVEYTQDLAKLSEEPNPLDFGTVKLLESTGNTASLEMTLPDGTVNTEEFSKVESRWVPTELASTWATNIADTKAQLEGISPEEMAQNKPQIMGMITMFEGILTQIEAAETQEQFDQALQGAMMPIMGLMMMQGGMGGGSAPAMPVAPTTAP</sequence>